<feature type="compositionally biased region" description="Gly residues" evidence="5">
    <location>
        <begin position="366"/>
        <end position="376"/>
    </location>
</feature>
<dbReference type="GO" id="GO:0016985">
    <property type="term" value="F:mannan endo-1,4-beta-mannosidase activity"/>
    <property type="evidence" value="ECO:0007669"/>
    <property type="project" value="InterPro"/>
</dbReference>
<evidence type="ECO:0000256" key="1">
    <source>
        <dbReference type="ARBA" id="ARBA00007754"/>
    </source>
</evidence>
<evidence type="ECO:0000313" key="7">
    <source>
        <dbReference type="EMBL" id="NYE45546.1"/>
    </source>
</evidence>
<keyword evidence="3 4" id="KW-0326">Glycosidase</keyword>
<evidence type="ECO:0000259" key="6">
    <source>
        <dbReference type="PROSITE" id="PS51764"/>
    </source>
</evidence>
<evidence type="ECO:0000256" key="2">
    <source>
        <dbReference type="ARBA" id="ARBA00022801"/>
    </source>
</evidence>
<evidence type="ECO:0000256" key="5">
    <source>
        <dbReference type="SAM" id="MobiDB-lite"/>
    </source>
</evidence>
<keyword evidence="2 4" id="KW-0378">Hydrolase</keyword>
<dbReference type="InterPro" id="IPR000805">
    <property type="entry name" value="Glyco_hydro_26"/>
</dbReference>
<name>A0A852TMM0_9ACTN</name>
<dbReference type="InterPro" id="IPR022790">
    <property type="entry name" value="GH26_dom"/>
</dbReference>
<feature type="compositionally biased region" description="Gly residues" evidence="5">
    <location>
        <begin position="337"/>
        <end position="350"/>
    </location>
</feature>
<dbReference type="InterPro" id="IPR017853">
    <property type="entry name" value="GH"/>
</dbReference>
<comment type="similarity">
    <text evidence="1 4">Belongs to the glycosyl hydrolase 26 family.</text>
</comment>
<gene>
    <name evidence="7" type="ORF">HDA32_000666</name>
</gene>
<sequence length="376" mass="42288">MSEILEPSCGVWWGASPWQKDIHSLEEAIGRSMDIVYTWHGIDQRDIPNERERRLVSEGRFLHVNIEARRFTRPGHPPVRYRRIIDGDFDEELTSQARGIADLGVPVYVTFDHEADANKRYNRRGTPEEFTEAWRHIVDLYRDEAADNAVFVWNVTGWEDNFDRLPGLWPGNDYVDWLSWEAYNMTGCELQPNWDHVDSFEEALAPMYEWVQANGEEHGIDPDKPVMIGEMGTVPIPGDPAATRRWYADIPETLREYERVRAVKIWDGMTAPTCDFRVLHNEYAMAGFIDASRDDYVNIPPQAYEAIQDALELAEGLGKDRPQDGPSGPSRWLHGRPQGGGGIPGTGGAEGVPDAGGAERVPDTGGVEGVPGARGF</sequence>
<protein>
    <recommendedName>
        <fullName evidence="6">GH26 domain-containing protein</fullName>
    </recommendedName>
</protein>
<evidence type="ECO:0000256" key="4">
    <source>
        <dbReference type="PROSITE-ProRule" id="PRU01100"/>
    </source>
</evidence>
<dbReference type="PROSITE" id="PS51764">
    <property type="entry name" value="GH26"/>
    <property type="match status" value="1"/>
</dbReference>
<dbReference type="Gene3D" id="3.20.20.80">
    <property type="entry name" value="Glycosidases"/>
    <property type="match status" value="1"/>
</dbReference>
<dbReference type="AlphaFoldDB" id="A0A852TMM0"/>
<dbReference type="Pfam" id="PF02156">
    <property type="entry name" value="Glyco_hydro_26"/>
    <property type="match status" value="1"/>
</dbReference>
<accession>A0A852TMM0</accession>
<comment type="caution">
    <text evidence="7">The sequence shown here is derived from an EMBL/GenBank/DDBJ whole genome shotgun (WGS) entry which is preliminary data.</text>
</comment>
<feature type="active site" description="Nucleophile" evidence="4">
    <location>
        <position position="230"/>
    </location>
</feature>
<keyword evidence="8" id="KW-1185">Reference proteome</keyword>
<reference evidence="7 8" key="1">
    <citation type="submission" date="2020-07" db="EMBL/GenBank/DDBJ databases">
        <title>Sequencing the genomes of 1000 actinobacteria strains.</title>
        <authorList>
            <person name="Klenk H.-P."/>
        </authorList>
    </citation>
    <scope>NUCLEOTIDE SEQUENCE [LARGE SCALE GENOMIC DNA]</scope>
    <source>
        <strain evidence="7 8">CXB654</strain>
    </source>
</reference>
<feature type="active site" description="Proton donor" evidence="4">
    <location>
        <position position="114"/>
    </location>
</feature>
<feature type="domain" description="GH26" evidence="6">
    <location>
        <begin position="1"/>
        <end position="301"/>
    </location>
</feature>
<feature type="region of interest" description="Disordered" evidence="5">
    <location>
        <begin position="317"/>
        <end position="376"/>
    </location>
</feature>
<dbReference type="SUPFAM" id="SSF51445">
    <property type="entry name" value="(Trans)glycosidases"/>
    <property type="match status" value="1"/>
</dbReference>
<dbReference type="EMBL" id="JACCCC010000001">
    <property type="protein sequence ID" value="NYE45546.1"/>
    <property type="molecule type" value="Genomic_DNA"/>
</dbReference>
<evidence type="ECO:0000313" key="8">
    <source>
        <dbReference type="Proteomes" id="UP000589036"/>
    </source>
</evidence>
<dbReference type="Proteomes" id="UP000589036">
    <property type="component" value="Unassembled WGS sequence"/>
</dbReference>
<organism evidence="7 8">
    <name type="scientific">Spinactinospora alkalitolerans</name>
    <dbReference type="NCBI Taxonomy" id="687207"/>
    <lineage>
        <taxon>Bacteria</taxon>
        <taxon>Bacillati</taxon>
        <taxon>Actinomycetota</taxon>
        <taxon>Actinomycetes</taxon>
        <taxon>Streptosporangiales</taxon>
        <taxon>Nocardiopsidaceae</taxon>
        <taxon>Spinactinospora</taxon>
    </lineage>
</organism>
<dbReference type="PANTHER" id="PTHR40079:SF4">
    <property type="entry name" value="GH26 DOMAIN-CONTAINING PROTEIN-RELATED"/>
    <property type="match status" value="1"/>
</dbReference>
<evidence type="ECO:0000256" key="3">
    <source>
        <dbReference type="ARBA" id="ARBA00023295"/>
    </source>
</evidence>
<proteinExistence type="inferred from homology"/>
<dbReference type="RefSeq" id="WP_376766929.1">
    <property type="nucleotide sequence ID" value="NZ_BAAAYY010000002.1"/>
</dbReference>
<dbReference type="GO" id="GO:0006080">
    <property type="term" value="P:substituted mannan metabolic process"/>
    <property type="evidence" value="ECO:0007669"/>
    <property type="project" value="InterPro"/>
</dbReference>
<dbReference type="PANTHER" id="PTHR40079">
    <property type="entry name" value="MANNAN ENDO-1,4-BETA-MANNOSIDASE E-RELATED"/>
    <property type="match status" value="1"/>
</dbReference>